<dbReference type="Pfam" id="PF07992">
    <property type="entry name" value="Pyr_redox_2"/>
    <property type="match status" value="1"/>
</dbReference>
<accession>A0A644Y9H4</accession>
<dbReference type="Gene3D" id="3.50.50.60">
    <property type="entry name" value="FAD/NAD(P)-binding domain"/>
    <property type="match status" value="1"/>
</dbReference>
<name>A0A644Y9H4_9ZZZZ</name>
<evidence type="ECO:0000259" key="1">
    <source>
        <dbReference type="Pfam" id="PF07992"/>
    </source>
</evidence>
<dbReference type="SUPFAM" id="SSF51905">
    <property type="entry name" value="FAD/NAD(P)-binding domain"/>
    <property type="match status" value="1"/>
</dbReference>
<dbReference type="GO" id="GO:0016628">
    <property type="term" value="F:oxidoreductase activity, acting on the CH-CH group of donors, NAD or NADP as acceptor"/>
    <property type="evidence" value="ECO:0007669"/>
    <property type="project" value="InterPro"/>
</dbReference>
<dbReference type="InterPro" id="IPR023753">
    <property type="entry name" value="FAD/NAD-binding_dom"/>
</dbReference>
<dbReference type="InterPro" id="IPR036188">
    <property type="entry name" value="FAD/NAD-bd_sf"/>
</dbReference>
<dbReference type="PRINTS" id="PR00420">
    <property type="entry name" value="RNGMNOXGNASE"/>
</dbReference>
<dbReference type="AlphaFoldDB" id="A0A644Y9H4"/>
<comment type="caution">
    <text evidence="2">The sequence shown here is derived from an EMBL/GenBank/DDBJ whole genome shotgun (WGS) entry which is preliminary data.</text>
</comment>
<dbReference type="NCBIfam" id="TIGR02032">
    <property type="entry name" value="GG-red-SF"/>
    <property type="match status" value="1"/>
</dbReference>
<evidence type="ECO:0000313" key="2">
    <source>
        <dbReference type="EMBL" id="MPM25216.1"/>
    </source>
</evidence>
<dbReference type="InterPro" id="IPR011777">
    <property type="entry name" value="Geranylgeranyl_Rdtase_fam"/>
</dbReference>
<organism evidence="2">
    <name type="scientific">bioreactor metagenome</name>
    <dbReference type="NCBI Taxonomy" id="1076179"/>
    <lineage>
        <taxon>unclassified sequences</taxon>
        <taxon>metagenomes</taxon>
        <taxon>ecological metagenomes</taxon>
    </lineage>
</organism>
<proteinExistence type="predicted"/>
<gene>
    <name evidence="2" type="primary">cbrA_3</name>
    <name evidence="2" type="ORF">SDC9_71706</name>
</gene>
<sequence>MQFFDVVIIGAGPAGLKCAEKLGNSSLKVLLLEKNDEIGPKVCAGGLTGKGIEYLGLPPQLIEYSYNQVKLHVNNIASTLKSDTDFAFTIDRKKFGQWQLQKIKAFPNIEIRISSKATVVNKDFIVVGGEKIGFKYLVGADGSNSIVKTFLGLKSRRKIIGIQYIISTNKYQDFEIFFQPEYFSAWYAWIFPHRSYISVGCGADPKHVSPKKLKENFHQWLNDRQIDISKGKYEAFPMDADYNGIRFDNIFLTGDAAGLVSPFTGEGIYQALISGEETAKAILNPSYISDKMPAVIHKHKRHQQLINLMIKSGRLKSLFFATGQQLFKIPKYEKKAIELFG</sequence>
<dbReference type="EMBL" id="VSSQ01004442">
    <property type="protein sequence ID" value="MPM25216.1"/>
    <property type="molecule type" value="Genomic_DNA"/>
</dbReference>
<feature type="domain" description="FAD/NAD(P)-binding" evidence="1">
    <location>
        <begin position="4"/>
        <end position="168"/>
    </location>
</feature>
<dbReference type="PANTHER" id="PTHR42685">
    <property type="entry name" value="GERANYLGERANYL DIPHOSPHATE REDUCTASE"/>
    <property type="match status" value="1"/>
</dbReference>
<reference evidence="2" key="1">
    <citation type="submission" date="2019-08" db="EMBL/GenBank/DDBJ databases">
        <authorList>
            <person name="Kucharzyk K."/>
            <person name="Murdoch R.W."/>
            <person name="Higgins S."/>
            <person name="Loffler F."/>
        </authorList>
    </citation>
    <scope>NUCLEOTIDE SEQUENCE</scope>
</reference>
<protein>
    <submittedName>
        <fullName evidence="2">Protein CbrA</fullName>
    </submittedName>
</protein>
<dbReference type="InterPro" id="IPR050407">
    <property type="entry name" value="Geranylgeranyl_reductase"/>
</dbReference>
<dbReference type="PANTHER" id="PTHR42685:SF22">
    <property type="entry name" value="CONDITIONED MEDIUM FACTOR RECEPTOR 1"/>
    <property type="match status" value="1"/>
</dbReference>